<dbReference type="Gene3D" id="3.90.550.10">
    <property type="entry name" value="Spore Coat Polysaccharide Biosynthesis Protein SpsA, Chain A"/>
    <property type="match status" value="1"/>
</dbReference>
<evidence type="ECO:0000313" key="6">
    <source>
        <dbReference type="EMBL" id="ETX07957.1"/>
    </source>
</evidence>
<dbReference type="SUPFAM" id="SSF53448">
    <property type="entry name" value="Nucleotide-diphospho-sugar transferases"/>
    <property type="match status" value="1"/>
</dbReference>
<gene>
    <name evidence="6" type="ORF">ETSY2_08145</name>
</gene>
<proteinExistence type="inferred from homology"/>
<sequence>MEQSVYIITVNWNGWQQTLECLESLFRQRYTAWKVIVCDNGSTDDSLNHIKAWADGYRDATIPNGFPLCDLISPAVPKPIPYIEYHRKEAELGKKEHEPDVPLILIRTGENLGFAGGNNVGLRYLANRSDYDYIWLLNNDTIVHPDALSTLVSKLQQKASYGMCGATIIYQDNTHLIQTRGGSHHLVWLGQTRYIGFLDSIKMPVIEEVIEHKMSCVLGACMLVTKNFIQHVGLLSEDYFLYFEELDWALRAKPHGYKFAYASQAIVYHKEGGTTGGSNLHRSEKTWTADYFEIRNRIVLTRKFYPWALPTVCLSLIITIVNRIRRKKWNRIGMVLRAARDGFRVPLNRAE</sequence>
<keyword evidence="4" id="KW-1133">Transmembrane helix</keyword>
<reference evidence="6 7" key="1">
    <citation type="journal article" date="2014" name="Nature">
        <title>An environmental bacterial taxon with a large and distinct metabolic repertoire.</title>
        <authorList>
            <person name="Wilson M.C."/>
            <person name="Mori T."/>
            <person name="Ruckert C."/>
            <person name="Uria A.R."/>
            <person name="Helf M.J."/>
            <person name="Takada K."/>
            <person name="Gernert C."/>
            <person name="Steffens U.A."/>
            <person name="Heycke N."/>
            <person name="Schmitt S."/>
            <person name="Rinke C."/>
            <person name="Helfrich E.J."/>
            <person name="Brachmann A.O."/>
            <person name="Gurgui C."/>
            <person name="Wakimoto T."/>
            <person name="Kracht M."/>
            <person name="Crusemann M."/>
            <person name="Hentschel U."/>
            <person name="Abe I."/>
            <person name="Matsunaga S."/>
            <person name="Kalinowski J."/>
            <person name="Takeyama H."/>
            <person name="Piel J."/>
        </authorList>
    </citation>
    <scope>NUCLEOTIDE SEQUENCE [LARGE SCALE GENOMIC DNA]</scope>
    <source>
        <strain evidence="7">TSY2</strain>
    </source>
</reference>
<dbReference type="PANTHER" id="PTHR43179">
    <property type="entry name" value="RHAMNOSYLTRANSFERASE WBBL"/>
    <property type="match status" value="1"/>
</dbReference>
<feature type="domain" description="Glycosyltransferase 2-like" evidence="5">
    <location>
        <begin position="7"/>
        <end position="58"/>
    </location>
</feature>
<dbReference type="InterPro" id="IPR001173">
    <property type="entry name" value="Glyco_trans_2-like"/>
</dbReference>
<name>W4MEA4_9BACT</name>
<comment type="similarity">
    <text evidence="1">Belongs to the glycosyltransferase 2 family.</text>
</comment>
<dbReference type="PANTHER" id="PTHR43179:SF12">
    <property type="entry name" value="GALACTOFURANOSYLTRANSFERASE GLFT2"/>
    <property type="match status" value="1"/>
</dbReference>
<dbReference type="Proteomes" id="UP000019140">
    <property type="component" value="Unassembled WGS sequence"/>
</dbReference>
<evidence type="ECO:0000256" key="4">
    <source>
        <dbReference type="SAM" id="Phobius"/>
    </source>
</evidence>
<dbReference type="AlphaFoldDB" id="W4MEA4"/>
<feature type="transmembrane region" description="Helical" evidence="4">
    <location>
        <begin position="304"/>
        <end position="324"/>
    </location>
</feature>
<keyword evidence="4" id="KW-0812">Transmembrane</keyword>
<evidence type="ECO:0000256" key="3">
    <source>
        <dbReference type="ARBA" id="ARBA00022679"/>
    </source>
</evidence>
<dbReference type="CDD" id="cd04186">
    <property type="entry name" value="GT_2_like_c"/>
    <property type="match status" value="1"/>
</dbReference>
<dbReference type="GO" id="GO:0016757">
    <property type="term" value="F:glycosyltransferase activity"/>
    <property type="evidence" value="ECO:0007669"/>
    <property type="project" value="UniProtKB-KW"/>
</dbReference>
<evidence type="ECO:0000256" key="1">
    <source>
        <dbReference type="ARBA" id="ARBA00006739"/>
    </source>
</evidence>
<protein>
    <recommendedName>
        <fullName evidence="5">Glycosyltransferase 2-like domain-containing protein</fullName>
    </recommendedName>
</protein>
<accession>W4MEA4</accession>
<evidence type="ECO:0000259" key="5">
    <source>
        <dbReference type="Pfam" id="PF00535"/>
    </source>
</evidence>
<dbReference type="PATRIC" id="fig|1429439.4.peg.1396"/>
<evidence type="ECO:0000256" key="2">
    <source>
        <dbReference type="ARBA" id="ARBA00022676"/>
    </source>
</evidence>
<keyword evidence="3" id="KW-0808">Transferase</keyword>
<keyword evidence="4" id="KW-0472">Membrane</keyword>
<comment type="caution">
    <text evidence="6">The sequence shown here is derived from an EMBL/GenBank/DDBJ whole genome shotgun (WGS) entry which is preliminary data.</text>
</comment>
<dbReference type="InterPro" id="IPR029044">
    <property type="entry name" value="Nucleotide-diphossugar_trans"/>
</dbReference>
<dbReference type="Pfam" id="PF00535">
    <property type="entry name" value="Glycos_transf_2"/>
    <property type="match status" value="1"/>
</dbReference>
<dbReference type="HOGENOM" id="CLU_023845_4_1_7"/>
<keyword evidence="2" id="KW-0328">Glycosyltransferase</keyword>
<dbReference type="EMBL" id="AZHX01000332">
    <property type="protein sequence ID" value="ETX07957.1"/>
    <property type="molecule type" value="Genomic_DNA"/>
</dbReference>
<organism evidence="6 7">
    <name type="scientific">Candidatus Entotheonella gemina</name>
    <dbReference type="NCBI Taxonomy" id="1429439"/>
    <lineage>
        <taxon>Bacteria</taxon>
        <taxon>Pseudomonadati</taxon>
        <taxon>Nitrospinota/Tectimicrobiota group</taxon>
        <taxon>Candidatus Tectimicrobiota</taxon>
        <taxon>Candidatus Entotheonellia</taxon>
        <taxon>Candidatus Entotheonellales</taxon>
        <taxon>Candidatus Entotheonellaceae</taxon>
        <taxon>Candidatus Entotheonella</taxon>
    </lineage>
</organism>
<keyword evidence="7" id="KW-1185">Reference proteome</keyword>
<dbReference type="Pfam" id="PF13641">
    <property type="entry name" value="Glyco_tranf_2_3"/>
    <property type="match status" value="1"/>
</dbReference>
<evidence type="ECO:0000313" key="7">
    <source>
        <dbReference type="Proteomes" id="UP000019140"/>
    </source>
</evidence>